<sequence length="151" mass="17329">MSETQLCRYRTRYERCFLQLFTLLDKLTDENKLLGNGRGRQSRRVTLKAGDSPRIILQKTQSLFEFLFSPSFNLGSSSLSKEQLEAARGVKPELEQGRATGGRRWLLIIASLRRYSIIPARGIKSSTAGRRRRRFTASLWRALRFCGGEEI</sequence>
<accession>A0A2I0JSD9</accession>
<dbReference type="EMBL" id="PGOL01001318">
    <property type="protein sequence ID" value="PKI59182.1"/>
    <property type="molecule type" value="Genomic_DNA"/>
</dbReference>
<dbReference type="AlphaFoldDB" id="A0A2I0JSD9"/>
<evidence type="ECO:0000313" key="2">
    <source>
        <dbReference type="Proteomes" id="UP000233551"/>
    </source>
</evidence>
<proteinExistence type="predicted"/>
<evidence type="ECO:0000313" key="1">
    <source>
        <dbReference type="EMBL" id="PKI59182.1"/>
    </source>
</evidence>
<reference evidence="1 2" key="1">
    <citation type="submission" date="2017-11" db="EMBL/GenBank/DDBJ databases">
        <title>De-novo sequencing of pomegranate (Punica granatum L.) genome.</title>
        <authorList>
            <person name="Akparov Z."/>
            <person name="Amiraslanov A."/>
            <person name="Hajiyeva S."/>
            <person name="Abbasov M."/>
            <person name="Kaur K."/>
            <person name="Hamwieh A."/>
            <person name="Solovyev V."/>
            <person name="Salamov A."/>
            <person name="Braich B."/>
            <person name="Kosarev P."/>
            <person name="Mahmoud A."/>
            <person name="Hajiyev E."/>
            <person name="Babayeva S."/>
            <person name="Izzatullayeva V."/>
            <person name="Mammadov A."/>
            <person name="Mammadov A."/>
            <person name="Sharifova S."/>
            <person name="Ojaghi J."/>
            <person name="Eynullazada K."/>
            <person name="Bayramov B."/>
            <person name="Abdulazimova A."/>
            <person name="Shahmuradov I."/>
        </authorList>
    </citation>
    <scope>NUCLEOTIDE SEQUENCE [LARGE SCALE GENOMIC DNA]</scope>
    <source>
        <strain evidence="2">cv. AG2017</strain>
        <tissue evidence="1">Leaf</tissue>
    </source>
</reference>
<keyword evidence="2" id="KW-1185">Reference proteome</keyword>
<dbReference type="Proteomes" id="UP000233551">
    <property type="component" value="Unassembled WGS sequence"/>
</dbReference>
<organism evidence="1 2">
    <name type="scientific">Punica granatum</name>
    <name type="common">Pomegranate</name>
    <dbReference type="NCBI Taxonomy" id="22663"/>
    <lineage>
        <taxon>Eukaryota</taxon>
        <taxon>Viridiplantae</taxon>
        <taxon>Streptophyta</taxon>
        <taxon>Embryophyta</taxon>
        <taxon>Tracheophyta</taxon>
        <taxon>Spermatophyta</taxon>
        <taxon>Magnoliopsida</taxon>
        <taxon>eudicotyledons</taxon>
        <taxon>Gunneridae</taxon>
        <taxon>Pentapetalae</taxon>
        <taxon>rosids</taxon>
        <taxon>malvids</taxon>
        <taxon>Myrtales</taxon>
        <taxon>Lythraceae</taxon>
        <taxon>Punica</taxon>
    </lineage>
</organism>
<name>A0A2I0JSD9_PUNGR</name>
<gene>
    <name evidence="1" type="ORF">CRG98_020447</name>
</gene>
<protein>
    <submittedName>
        <fullName evidence="1">Uncharacterized protein</fullName>
    </submittedName>
</protein>
<comment type="caution">
    <text evidence="1">The sequence shown here is derived from an EMBL/GenBank/DDBJ whole genome shotgun (WGS) entry which is preliminary data.</text>
</comment>